<gene>
    <name evidence="2" type="ORF">J1N35_005642</name>
</gene>
<dbReference type="AlphaFoldDB" id="A0A9D3WF18"/>
<sequence length="51" mass="5680">MESTDDIQERPLESNNEPELEEVVAPTVELEIETIKDFAIANIPCPLRLGA</sequence>
<dbReference type="EMBL" id="JAIQCV010000002">
    <property type="protein sequence ID" value="KAH1122482.1"/>
    <property type="molecule type" value="Genomic_DNA"/>
</dbReference>
<comment type="caution">
    <text evidence="2">The sequence shown here is derived from an EMBL/GenBank/DDBJ whole genome shotgun (WGS) entry which is preliminary data.</text>
</comment>
<proteinExistence type="predicted"/>
<evidence type="ECO:0000256" key="1">
    <source>
        <dbReference type="SAM" id="MobiDB-lite"/>
    </source>
</evidence>
<keyword evidence="3" id="KW-1185">Reference proteome</keyword>
<organism evidence="2 3">
    <name type="scientific">Gossypium stocksii</name>
    <dbReference type="NCBI Taxonomy" id="47602"/>
    <lineage>
        <taxon>Eukaryota</taxon>
        <taxon>Viridiplantae</taxon>
        <taxon>Streptophyta</taxon>
        <taxon>Embryophyta</taxon>
        <taxon>Tracheophyta</taxon>
        <taxon>Spermatophyta</taxon>
        <taxon>Magnoliopsida</taxon>
        <taxon>eudicotyledons</taxon>
        <taxon>Gunneridae</taxon>
        <taxon>Pentapetalae</taxon>
        <taxon>rosids</taxon>
        <taxon>malvids</taxon>
        <taxon>Malvales</taxon>
        <taxon>Malvaceae</taxon>
        <taxon>Malvoideae</taxon>
        <taxon>Gossypium</taxon>
    </lineage>
</organism>
<evidence type="ECO:0000313" key="3">
    <source>
        <dbReference type="Proteomes" id="UP000828251"/>
    </source>
</evidence>
<dbReference type="Proteomes" id="UP000828251">
    <property type="component" value="Unassembled WGS sequence"/>
</dbReference>
<accession>A0A9D3WF18</accession>
<name>A0A9D3WF18_9ROSI</name>
<protein>
    <submittedName>
        <fullName evidence="2">Uncharacterized protein</fullName>
    </submittedName>
</protein>
<reference evidence="2 3" key="1">
    <citation type="journal article" date="2021" name="Plant Biotechnol. J.">
        <title>Multi-omics assisted identification of the key and species-specific regulatory components of drought-tolerant mechanisms in Gossypium stocksii.</title>
        <authorList>
            <person name="Yu D."/>
            <person name="Ke L."/>
            <person name="Zhang D."/>
            <person name="Wu Y."/>
            <person name="Sun Y."/>
            <person name="Mei J."/>
            <person name="Sun J."/>
            <person name="Sun Y."/>
        </authorList>
    </citation>
    <scope>NUCLEOTIDE SEQUENCE [LARGE SCALE GENOMIC DNA]</scope>
    <source>
        <strain evidence="3">cv. E1</strain>
        <tissue evidence="2">Leaf</tissue>
    </source>
</reference>
<evidence type="ECO:0000313" key="2">
    <source>
        <dbReference type="EMBL" id="KAH1122482.1"/>
    </source>
</evidence>
<feature type="region of interest" description="Disordered" evidence="1">
    <location>
        <begin position="1"/>
        <end position="22"/>
    </location>
</feature>